<name>A0A9P6G0F9_9FUNG</name>
<feature type="compositionally biased region" description="Basic and acidic residues" evidence="4">
    <location>
        <begin position="85"/>
        <end position="107"/>
    </location>
</feature>
<evidence type="ECO:0008006" key="7">
    <source>
        <dbReference type="Google" id="ProtNLM"/>
    </source>
</evidence>
<dbReference type="AlphaFoldDB" id="A0A9P6G0F9"/>
<feature type="compositionally biased region" description="Basic and acidic residues" evidence="4">
    <location>
        <begin position="35"/>
        <end position="50"/>
    </location>
</feature>
<gene>
    <name evidence="5" type="ORF">BGW38_006059</name>
</gene>
<feature type="compositionally biased region" description="Acidic residues" evidence="4">
    <location>
        <begin position="1104"/>
        <end position="1122"/>
    </location>
</feature>
<comment type="subcellular location">
    <subcellularLocation>
        <location evidence="1">Nucleus</location>
    </subcellularLocation>
</comment>
<dbReference type="InterPro" id="IPR003107">
    <property type="entry name" value="HAT"/>
</dbReference>
<evidence type="ECO:0000256" key="3">
    <source>
        <dbReference type="ARBA" id="ARBA00023242"/>
    </source>
</evidence>
<feature type="compositionally biased region" description="Basic and acidic residues" evidence="4">
    <location>
        <begin position="60"/>
        <end position="71"/>
    </location>
</feature>
<dbReference type="PANTHER" id="PTHR13471">
    <property type="entry name" value="TETRATRICOPEPTIDE-LIKE HELICAL"/>
    <property type="match status" value="1"/>
</dbReference>
<evidence type="ECO:0000256" key="1">
    <source>
        <dbReference type="ARBA" id="ARBA00004123"/>
    </source>
</evidence>
<feature type="compositionally biased region" description="Acidic residues" evidence="4">
    <location>
        <begin position="72"/>
        <end position="84"/>
    </location>
</feature>
<dbReference type="GO" id="GO:1902369">
    <property type="term" value="P:negative regulation of RNA catabolic process"/>
    <property type="evidence" value="ECO:0007669"/>
    <property type="project" value="TreeGrafter"/>
</dbReference>
<comment type="caution">
    <text evidence="5">The sequence shown here is derived from an EMBL/GenBank/DDBJ whole genome shotgun (WGS) entry which is preliminary data.</text>
</comment>
<organism evidence="5 6">
    <name type="scientific">Lunasporangiospora selenospora</name>
    <dbReference type="NCBI Taxonomy" id="979761"/>
    <lineage>
        <taxon>Eukaryota</taxon>
        <taxon>Fungi</taxon>
        <taxon>Fungi incertae sedis</taxon>
        <taxon>Mucoromycota</taxon>
        <taxon>Mortierellomycotina</taxon>
        <taxon>Mortierellomycetes</taxon>
        <taxon>Mortierellales</taxon>
        <taxon>Mortierellaceae</taxon>
        <taxon>Lunasporangiospora</taxon>
    </lineage>
</organism>
<dbReference type="Proteomes" id="UP000780801">
    <property type="component" value="Unassembled WGS sequence"/>
</dbReference>
<keyword evidence="3" id="KW-0539">Nucleus</keyword>
<dbReference type="PANTHER" id="PTHR13471:SF0">
    <property type="entry name" value="NUCLEAR EXOSOME REGULATOR NRDE2"/>
    <property type="match status" value="1"/>
</dbReference>
<accession>A0A9P6G0F9</accession>
<dbReference type="GO" id="GO:0006396">
    <property type="term" value="P:RNA processing"/>
    <property type="evidence" value="ECO:0007669"/>
    <property type="project" value="InterPro"/>
</dbReference>
<evidence type="ECO:0000256" key="4">
    <source>
        <dbReference type="SAM" id="MobiDB-lite"/>
    </source>
</evidence>
<evidence type="ECO:0000313" key="6">
    <source>
        <dbReference type="Proteomes" id="UP000780801"/>
    </source>
</evidence>
<dbReference type="GO" id="GO:0031048">
    <property type="term" value="P:regulatory ncRNA-mediated heterochromatin formation"/>
    <property type="evidence" value="ECO:0007669"/>
    <property type="project" value="TreeGrafter"/>
</dbReference>
<sequence length="1122" mass="128534">MKIAGTGRQSKSVRYSDARATWRDRNYEYKRISRAKAEELARSRGVHPNEPDYISLDFRSFAERQRDRDESGGESDSSEDSDMDSEGRQKTVDYRDIHGKSVHKETDADLMQTTSDQEEEVAESIMDVLRRRRMMLDADLRKDPKQPAKWLEYIAVEDDIDLISGRKSMKATSGWSAGHVEVKASIFERALQSNPMHEQLLLAYIHFCRVSLEPTKVLTKWDEILRSNETQLTCPGLWIEYLDFRQRHFLSFSVKSFLQVIADALQRLRQAARSTWMNIYRQETTDSAAESRSKLVRIEMVIVHVIARTWTFLKQAGFVERAQGILQGQVEFLFNMPPSLMSEPWQVQIGSLEEYWDSELPRFGEKGAKGWAHYVTEEDEVAIENLLETTTLPAPRDEDDERLSALVGEDVDRYHFERWAHVEKELSSICWFPVRTTAKTVSARPSLYNPYFYDGLLIDLGMDIRSTIESNLGLKRFFPPSQTREQAIKRVLSEIESGQLEGDQDPNDRDWSSVWKHPLRIFAQSPDAIFGPLDHDKAMYPWASVANELDSPLSFKQTIQNSFQQIQEVLPISEYHRKNFSIYHLMFETMDTRSASKGQKLAKKYLKSQRMDLEFWNAYALAEKALGRMAEAKKIYTTALSMYPSFPPENQARAPLLFRNYAELEWEQGRDSTALAILLTFAEGSADIITDNKEVPAPSPTRLLKGRQFYSQKVAQLNLGRPRTTPTVGTVKEPNGVKWFEPALDLIVCYAWFEYLTAPAGSEVEAAVKVFETAIQELDFRNPDQEIEVDEVAEAMATRSGLSRRNVTSMSLLLESGLAAIRNTDSIKVVKKKVCIGAEAELVWIHMAKLVHIHSLQALSQSRSGKRGGGGSRGFQPRDLRRIVRSGLERFPNCSILQSLFFWTEAQQRTYGHVRSWVTEAVGGLDHSTRGLSSNSHSIRGSRGAVQGGSPAGLWVFGLFYELWHQEPFNAHMIRTLLESALDSSRSESFSSSPSLWMIYIELELREHAAQALITPQPTTKRKDKDQKKDKKLARNTQPLKVKALLMRALNDCPWCKDLYMLAFEPRFRKLFTNVELEQIYETMLEKEIRVRHELPERKAMETVSDEESEPSDREPEDATSE</sequence>
<dbReference type="SMART" id="SM00386">
    <property type="entry name" value="HAT"/>
    <property type="match status" value="6"/>
</dbReference>
<evidence type="ECO:0000256" key="2">
    <source>
        <dbReference type="ARBA" id="ARBA00009265"/>
    </source>
</evidence>
<feature type="region of interest" description="Disordered" evidence="4">
    <location>
        <begin position="1013"/>
        <end position="1034"/>
    </location>
</feature>
<dbReference type="GO" id="GO:0071013">
    <property type="term" value="C:catalytic step 2 spliceosome"/>
    <property type="evidence" value="ECO:0007669"/>
    <property type="project" value="TreeGrafter"/>
</dbReference>
<dbReference type="InterPro" id="IPR011990">
    <property type="entry name" value="TPR-like_helical_dom_sf"/>
</dbReference>
<feature type="region of interest" description="Disordered" evidence="4">
    <location>
        <begin position="35"/>
        <end position="122"/>
    </location>
</feature>
<reference evidence="5" key="1">
    <citation type="journal article" date="2020" name="Fungal Divers.">
        <title>Resolving the Mortierellaceae phylogeny through synthesis of multi-gene phylogenetics and phylogenomics.</title>
        <authorList>
            <person name="Vandepol N."/>
            <person name="Liber J."/>
            <person name="Desiro A."/>
            <person name="Na H."/>
            <person name="Kennedy M."/>
            <person name="Barry K."/>
            <person name="Grigoriev I.V."/>
            <person name="Miller A.N."/>
            <person name="O'Donnell K."/>
            <person name="Stajich J.E."/>
            <person name="Bonito G."/>
        </authorList>
    </citation>
    <scope>NUCLEOTIDE SEQUENCE</scope>
    <source>
        <strain evidence="5">KOD1015</strain>
    </source>
</reference>
<comment type="similarity">
    <text evidence="2">Belongs to the NRDE2 family.</text>
</comment>
<protein>
    <recommendedName>
        <fullName evidence="7">NRDE-2, necessary for RNA interference-domain-containing protein</fullName>
    </recommendedName>
</protein>
<dbReference type="InterPro" id="IPR013633">
    <property type="entry name" value="NRDE-2"/>
</dbReference>
<proteinExistence type="inferred from homology"/>
<feature type="region of interest" description="Disordered" evidence="4">
    <location>
        <begin position="1095"/>
        <end position="1122"/>
    </location>
</feature>
<dbReference type="Pfam" id="PF08424">
    <property type="entry name" value="NRDE-2"/>
    <property type="match status" value="1"/>
</dbReference>
<dbReference type="EMBL" id="JAABOA010000386">
    <property type="protein sequence ID" value="KAF9584551.1"/>
    <property type="molecule type" value="Genomic_DNA"/>
</dbReference>
<keyword evidence="6" id="KW-1185">Reference proteome</keyword>
<evidence type="ECO:0000313" key="5">
    <source>
        <dbReference type="EMBL" id="KAF9584551.1"/>
    </source>
</evidence>
<dbReference type="OrthoDB" id="297219at2759"/>
<dbReference type="Gene3D" id="1.25.40.10">
    <property type="entry name" value="Tetratricopeptide repeat domain"/>
    <property type="match status" value="2"/>
</dbReference>
<dbReference type="SUPFAM" id="SSF48452">
    <property type="entry name" value="TPR-like"/>
    <property type="match status" value="1"/>
</dbReference>